<feature type="region of interest" description="Disordered" evidence="1">
    <location>
        <begin position="128"/>
        <end position="151"/>
    </location>
</feature>
<comment type="caution">
    <text evidence="2">The sequence shown here is derived from an EMBL/GenBank/DDBJ whole genome shotgun (WGS) entry which is preliminary data.</text>
</comment>
<feature type="compositionally biased region" description="Low complexity" evidence="1">
    <location>
        <begin position="74"/>
        <end position="110"/>
    </location>
</feature>
<evidence type="ECO:0000313" key="2">
    <source>
        <dbReference type="EMBL" id="KAJ2897917.1"/>
    </source>
</evidence>
<evidence type="ECO:0000313" key="3">
    <source>
        <dbReference type="Proteomes" id="UP001201980"/>
    </source>
</evidence>
<organism evidence="2 3">
    <name type="scientific">Zalerion maritima</name>
    <dbReference type="NCBI Taxonomy" id="339359"/>
    <lineage>
        <taxon>Eukaryota</taxon>
        <taxon>Fungi</taxon>
        <taxon>Dikarya</taxon>
        <taxon>Ascomycota</taxon>
        <taxon>Pezizomycotina</taxon>
        <taxon>Sordariomycetes</taxon>
        <taxon>Lulworthiomycetidae</taxon>
        <taxon>Lulworthiales</taxon>
        <taxon>Lulworthiaceae</taxon>
        <taxon>Zalerion</taxon>
    </lineage>
</organism>
<name>A0AAD5RLN5_9PEZI</name>
<dbReference type="AlphaFoldDB" id="A0AAD5RLN5"/>
<proteinExistence type="predicted"/>
<protein>
    <submittedName>
        <fullName evidence="2">Uncharacterized protein</fullName>
    </submittedName>
</protein>
<feature type="compositionally biased region" description="Acidic residues" evidence="1">
    <location>
        <begin position="311"/>
        <end position="325"/>
    </location>
</feature>
<feature type="region of interest" description="Disordered" evidence="1">
    <location>
        <begin position="273"/>
        <end position="422"/>
    </location>
</feature>
<feature type="region of interest" description="Disordered" evidence="1">
    <location>
        <begin position="216"/>
        <end position="248"/>
    </location>
</feature>
<dbReference type="EMBL" id="JAKWBI020000251">
    <property type="protein sequence ID" value="KAJ2897917.1"/>
    <property type="molecule type" value="Genomic_DNA"/>
</dbReference>
<feature type="compositionally biased region" description="Basic and acidic residues" evidence="1">
    <location>
        <begin position="405"/>
        <end position="415"/>
    </location>
</feature>
<feature type="compositionally biased region" description="Low complexity" evidence="1">
    <location>
        <begin position="54"/>
        <end position="67"/>
    </location>
</feature>
<feature type="compositionally biased region" description="Low complexity" evidence="1">
    <location>
        <begin position="346"/>
        <end position="362"/>
    </location>
</feature>
<sequence length="422" mass="45439">MAKVQNVPSTPPPPSRIYSPPTPKHGGFHDDWEPFTPRKSARISAKKVSIARTPSPSKLSSKQSSLKLQHRSPRSVNKSSSSIMGSPTSPIKKRAASSASTRNASGTVTAADSAGAAAQLGLMVPGQAADSTMLPTPLKTPAQQAQKDQGEIKAISRDIFQTKDDGLTPSRKRRAKKYNGLSLESFRAEEIEDEISIYTDSRERVPEVDNSIENPFYGAGARAGATTTRSSSKRIAQTVNIPGEGPQSLDEALVREDGIVYVFRGKKKFRKFKDVDESSDAPTHSVGEVSPLRPTRAHIKPRLLFPKATPDLEEEEAPTDIEDTAEETKADAEELTTPINMAHNGPTTPKAPKFAPASPPTTGRVGRAVYKPAAAVAKSTRSAKISPFDGWRRSKAPSSTSGQKRQADSLESDHPKRTRSSA</sequence>
<evidence type="ECO:0000256" key="1">
    <source>
        <dbReference type="SAM" id="MobiDB-lite"/>
    </source>
</evidence>
<feature type="compositionally biased region" description="Low complexity" evidence="1">
    <location>
        <begin position="218"/>
        <end position="234"/>
    </location>
</feature>
<dbReference type="Proteomes" id="UP001201980">
    <property type="component" value="Unassembled WGS sequence"/>
</dbReference>
<gene>
    <name evidence="2" type="ORF">MKZ38_004292</name>
</gene>
<reference evidence="2" key="1">
    <citation type="submission" date="2022-07" db="EMBL/GenBank/DDBJ databases">
        <title>Draft genome sequence of Zalerion maritima ATCC 34329, a (micro)plastics degrading marine fungus.</title>
        <authorList>
            <person name="Paco A."/>
            <person name="Goncalves M.F.M."/>
            <person name="Rocha-Santos T.A.P."/>
            <person name="Alves A."/>
        </authorList>
    </citation>
    <scope>NUCLEOTIDE SEQUENCE</scope>
    <source>
        <strain evidence="2">ATCC 34329</strain>
    </source>
</reference>
<feature type="region of interest" description="Disordered" evidence="1">
    <location>
        <begin position="1"/>
        <end position="110"/>
    </location>
</feature>
<feature type="compositionally biased region" description="Pro residues" evidence="1">
    <location>
        <begin position="9"/>
        <end position="23"/>
    </location>
</feature>
<keyword evidence="3" id="KW-1185">Reference proteome</keyword>
<accession>A0AAD5RLN5</accession>